<dbReference type="AlphaFoldDB" id="A0AAJ6QQZ9"/>
<evidence type="ECO:0000256" key="10">
    <source>
        <dbReference type="ARBA" id="ARBA00023145"/>
    </source>
</evidence>
<reference evidence="14" key="1">
    <citation type="submission" date="2025-08" db="UniProtKB">
        <authorList>
            <consortium name="RefSeq"/>
        </authorList>
    </citation>
    <scope>IDENTIFICATION</scope>
</reference>
<gene>
    <name evidence="14" type="primary">LOC100899916</name>
</gene>
<comment type="cofactor">
    <cofactor evidence="2">
        <name>Ca(2+)</name>
        <dbReference type="ChEBI" id="CHEBI:29108"/>
    </cofactor>
</comment>
<dbReference type="GO" id="GO:0004623">
    <property type="term" value="F:phospholipase A2 activity"/>
    <property type="evidence" value="ECO:0007669"/>
    <property type="project" value="UniProtKB-EC"/>
</dbReference>
<keyword evidence="7" id="KW-0106">Calcium</keyword>
<comment type="subcellular location">
    <subcellularLocation>
        <location evidence="3">Secreted</location>
    </subcellularLocation>
</comment>
<name>A0AAJ6QQZ9_9ACAR</name>
<evidence type="ECO:0000313" key="14">
    <source>
        <dbReference type="RefSeq" id="XP_003741194.1"/>
    </source>
</evidence>
<accession>A0AAJ6QQZ9</accession>
<evidence type="ECO:0000256" key="2">
    <source>
        <dbReference type="ARBA" id="ARBA00001913"/>
    </source>
</evidence>
<evidence type="ECO:0000256" key="8">
    <source>
        <dbReference type="ARBA" id="ARBA00022963"/>
    </source>
</evidence>
<feature type="signal peptide" evidence="11">
    <location>
        <begin position="1"/>
        <end position="28"/>
    </location>
</feature>
<protein>
    <submittedName>
        <fullName evidence="14">Uncharacterized protein LOC100899916</fullName>
    </submittedName>
</protein>
<evidence type="ECO:0000256" key="7">
    <source>
        <dbReference type="ARBA" id="ARBA00022837"/>
    </source>
</evidence>
<evidence type="ECO:0000313" key="13">
    <source>
        <dbReference type="Proteomes" id="UP000694867"/>
    </source>
</evidence>
<sequence length="279" mass="31399">MERMTIRLFASVIIFLVIASLGADGALGRMHHRSSTRTAKKTSRKIVVYTYGLTVAEIYRSPHDRTLQYCKLTELKDGSECESTLQAINRPVRNICHKKMMALINECMELKNEESISEEGNLGDDTGFFEGIWNAIYPGTKWCGAGHLARNYFDLGSEVLVDKCCRAHDHCPIKVRPWQFGYGERNYSPYTKSHCDCDIDFFKCLTAANSSTADTIGDLFFNAMRVSCLREKPGLNICPNAGSTESKCHTASLIDKLELGSYAAEIKYLNRTCTRRSRS</sequence>
<comment type="catalytic activity">
    <reaction evidence="1">
        <text>a 1,2-diacyl-sn-glycero-3-phosphocholine + H2O = a 1-acyl-sn-glycero-3-phosphocholine + a fatty acid + H(+)</text>
        <dbReference type="Rhea" id="RHEA:15801"/>
        <dbReference type="ChEBI" id="CHEBI:15377"/>
        <dbReference type="ChEBI" id="CHEBI:15378"/>
        <dbReference type="ChEBI" id="CHEBI:28868"/>
        <dbReference type="ChEBI" id="CHEBI:57643"/>
        <dbReference type="ChEBI" id="CHEBI:58168"/>
        <dbReference type="EC" id="3.1.1.4"/>
    </reaction>
</comment>
<keyword evidence="5" id="KW-0964">Secreted</keyword>
<dbReference type="SUPFAM" id="SSF48619">
    <property type="entry name" value="Phospholipase A2, PLA2"/>
    <property type="match status" value="1"/>
</dbReference>
<evidence type="ECO:0000259" key="12">
    <source>
        <dbReference type="Pfam" id="PF05826"/>
    </source>
</evidence>
<dbReference type="GO" id="GO:0016042">
    <property type="term" value="P:lipid catabolic process"/>
    <property type="evidence" value="ECO:0007669"/>
    <property type="project" value="UniProtKB-KW"/>
</dbReference>
<dbReference type="InterPro" id="IPR036444">
    <property type="entry name" value="PLipase_A2_dom_sf"/>
</dbReference>
<dbReference type="InterPro" id="IPR033113">
    <property type="entry name" value="PLA2_histidine"/>
</dbReference>
<dbReference type="Proteomes" id="UP000694867">
    <property type="component" value="Unplaced"/>
</dbReference>
<feature type="domain" description="Phospholipase A2-like central" evidence="12">
    <location>
        <begin position="136"/>
        <end position="231"/>
    </location>
</feature>
<keyword evidence="11" id="KW-0732">Signal</keyword>
<evidence type="ECO:0000256" key="11">
    <source>
        <dbReference type="SAM" id="SignalP"/>
    </source>
</evidence>
<evidence type="ECO:0000256" key="3">
    <source>
        <dbReference type="ARBA" id="ARBA00004613"/>
    </source>
</evidence>
<comment type="similarity">
    <text evidence="4">Belongs to the phospholipase A2 family. Group III subfamily.</text>
</comment>
<dbReference type="GO" id="GO:0050482">
    <property type="term" value="P:arachidonate secretion"/>
    <property type="evidence" value="ECO:0007669"/>
    <property type="project" value="InterPro"/>
</dbReference>
<dbReference type="Gene3D" id="1.20.90.10">
    <property type="entry name" value="Phospholipase A2 domain"/>
    <property type="match status" value="1"/>
</dbReference>
<dbReference type="GeneID" id="100899916"/>
<feature type="chain" id="PRO_5042460359" evidence="11">
    <location>
        <begin position="29"/>
        <end position="279"/>
    </location>
</feature>
<dbReference type="RefSeq" id="XP_003741194.1">
    <property type="nucleotide sequence ID" value="XM_003741146.2"/>
</dbReference>
<keyword evidence="13" id="KW-1185">Reference proteome</keyword>
<dbReference type="PANTHER" id="PTHR12253">
    <property type="entry name" value="RH14732P"/>
    <property type="match status" value="1"/>
</dbReference>
<dbReference type="GO" id="GO:0006644">
    <property type="term" value="P:phospholipid metabolic process"/>
    <property type="evidence" value="ECO:0007669"/>
    <property type="project" value="InterPro"/>
</dbReference>
<dbReference type="InterPro" id="IPR016090">
    <property type="entry name" value="PLA2-like_dom"/>
</dbReference>
<dbReference type="Pfam" id="PF05826">
    <property type="entry name" value="Phospholip_A2_2"/>
    <property type="match status" value="1"/>
</dbReference>
<organism evidence="13 14">
    <name type="scientific">Galendromus occidentalis</name>
    <name type="common">western predatory mite</name>
    <dbReference type="NCBI Taxonomy" id="34638"/>
    <lineage>
        <taxon>Eukaryota</taxon>
        <taxon>Metazoa</taxon>
        <taxon>Ecdysozoa</taxon>
        <taxon>Arthropoda</taxon>
        <taxon>Chelicerata</taxon>
        <taxon>Arachnida</taxon>
        <taxon>Acari</taxon>
        <taxon>Parasitiformes</taxon>
        <taxon>Mesostigmata</taxon>
        <taxon>Gamasina</taxon>
        <taxon>Phytoseioidea</taxon>
        <taxon>Phytoseiidae</taxon>
        <taxon>Typhlodrominae</taxon>
        <taxon>Galendromus</taxon>
    </lineage>
</organism>
<dbReference type="PROSITE" id="PS00118">
    <property type="entry name" value="PA2_HIS"/>
    <property type="match status" value="1"/>
</dbReference>
<evidence type="ECO:0000256" key="1">
    <source>
        <dbReference type="ARBA" id="ARBA00001604"/>
    </source>
</evidence>
<evidence type="ECO:0000256" key="4">
    <source>
        <dbReference type="ARBA" id="ARBA00009659"/>
    </source>
</evidence>
<proteinExistence type="inferred from homology"/>
<evidence type="ECO:0000256" key="6">
    <source>
        <dbReference type="ARBA" id="ARBA00022801"/>
    </source>
</evidence>
<keyword evidence="9" id="KW-0443">Lipid metabolism</keyword>
<evidence type="ECO:0000256" key="9">
    <source>
        <dbReference type="ARBA" id="ARBA00023098"/>
    </source>
</evidence>
<dbReference type="KEGG" id="goe:100899916"/>
<keyword evidence="8" id="KW-0442">Lipid degradation</keyword>
<keyword evidence="6" id="KW-0378">Hydrolase</keyword>
<evidence type="ECO:0000256" key="5">
    <source>
        <dbReference type="ARBA" id="ARBA00022525"/>
    </source>
</evidence>
<keyword evidence="10" id="KW-0865">Zymogen</keyword>
<dbReference type="GO" id="GO:0005576">
    <property type="term" value="C:extracellular region"/>
    <property type="evidence" value="ECO:0007669"/>
    <property type="project" value="UniProtKB-SubCell"/>
</dbReference>